<dbReference type="Pfam" id="PF00069">
    <property type="entry name" value="Pkinase"/>
    <property type="match status" value="1"/>
</dbReference>
<organism evidence="5">
    <name type="scientific">Caenorhabditis brenneri</name>
    <name type="common">Nematode worm</name>
    <dbReference type="NCBI Taxonomy" id="135651"/>
    <lineage>
        <taxon>Eukaryota</taxon>
        <taxon>Metazoa</taxon>
        <taxon>Ecdysozoa</taxon>
        <taxon>Nematoda</taxon>
        <taxon>Chromadorea</taxon>
        <taxon>Rhabditida</taxon>
        <taxon>Rhabditina</taxon>
        <taxon>Rhabditomorpha</taxon>
        <taxon>Rhabditoidea</taxon>
        <taxon>Rhabditidae</taxon>
        <taxon>Peloderinae</taxon>
        <taxon>Caenorhabditis</taxon>
    </lineage>
</organism>
<sequence length="220" mass="24625">MTMRNSDMDLALDQLSVDGVSYTRNDNLLGKGGFGVVFGGYGSDGSNVAIKYQFICERNPKDRLLEEYRIHRDLAKSDTHGHIVRLIGMEETPKTISYVLELAPQSLFDKLKARSVTPEDTQNYIHSLINGIQFMHSKISDKQFSRWVELAKGGKQTRADFCYKFKPVTIALLKKMLCEEPGQRITIGEITQDPCFTGESATRKRKATGNAGKAAKKAKN</sequence>
<dbReference type="SUPFAM" id="SSF56112">
    <property type="entry name" value="Protein kinase-like (PK-like)"/>
    <property type="match status" value="1"/>
</dbReference>
<evidence type="ECO:0000256" key="2">
    <source>
        <dbReference type="SAM" id="MobiDB-lite"/>
    </source>
</evidence>
<dbReference type="OrthoDB" id="5784800at2759"/>
<protein>
    <recommendedName>
        <fullName evidence="3">Protein kinase domain-containing protein</fullName>
    </recommendedName>
</protein>
<dbReference type="PANTHER" id="PTHR24345">
    <property type="entry name" value="SERINE/THREONINE-PROTEIN KINASE PLK"/>
    <property type="match status" value="1"/>
</dbReference>
<feature type="region of interest" description="Disordered" evidence="2">
    <location>
        <begin position="199"/>
        <end position="220"/>
    </location>
</feature>
<evidence type="ECO:0000313" key="5">
    <source>
        <dbReference type="Proteomes" id="UP000008068"/>
    </source>
</evidence>
<gene>
    <name evidence="4" type="ORF">CAEBREN_12072</name>
</gene>
<reference evidence="5" key="1">
    <citation type="submission" date="2011-07" db="EMBL/GenBank/DDBJ databases">
        <authorList>
            <consortium name="Caenorhabditis brenneri Sequencing and Analysis Consortium"/>
            <person name="Wilson R.K."/>
        </authorList>
    </citation>
    <scope>NUCLEOTIDE SEQUENCE [LARGE SCALE GENOMIC DNA]</scope>
    <source>
        <strain evidence="5">PB2801</strain>
    </source>
</reference>
<dbReference type="GO" id="GO:0004672">
    <property type="term" value="F:protein kinase activity"/>
    <property type="evidence" value="ECO:0007669"/>
    <property type="project" value="InterPro"/>
</dbReference>
<dbReference type="Gene3D" id="1.10.510.10">
    <property type="entry name" value="Transferase(Phosphotransferase) domain 1"/>
    <property type="match status" value="1"/>
</dbReference>
<dbReference type="InParanoid" id="G0P3A0"/>
<feature type="domain" description="Protein kinase" evidence="3">
    <location>
        <begin position="23"/>
        <end position="220"/>
    </location>
</feature>
<keyword evidence="1" id="KW-0067">ATP-binding</keyword>
<dbReference type="GO" id="GO:0005524">
    <property type="term" value="F:ATP binding"/>
    <property type="evidence" value="ECO:0007669"/>
    <property type="project" value="UniProtKB-UniRule"/>
</dbReference>
<feature type="binding site" evidence="1">
    <location>
        <position position="51"/>
    </location>
    <ligand>
        <name>ATP</name>
        <dbReference type="ChEBI" id="CHEBI:30616"/>
    </ligand>
</feature>
<dbReference type="SMART" id="SM00220">
    <property type="entry name" value="S_TKc"/>
    <property type="match status" value="1"/>
</dbReference>
<dbReference type="PROSITE" id="PS50011">
    <property type="entry name" value="PROTEIN_KINASE_DOM"/>
    <property type="match status" value="1"/>
</dbReference>
<dbReference type="GO" id="GO:0005634">
    <property type="term" value="C:nucleus"/>
    <property type="evidence" value="ECO:0007669"/>
    <property type="project" value="TreeGrafter"/>
</dbReference>
<proteinExistence type="predicted"/>
<keyword evidence="1" id="KW-0547">Nucleotide-binding</keyword>
<accession>G0P3A0</accession>
<dbReference type="AlphaFoldDB" id="G0P3A0"/>
<dbReference type="PROSITE" id="PS00107">
    <property type="entry name" value="PROTEIN_KINASE_ATP"/>
    <property type="match status" value="1"/>
</dbReference>
<evidence type="ECO:0000259" key="3">
    <source>
        <dbReference type="PROSITE" id="PS50011"/>
    </source>
</evidence>
<name>G0P3A0_CAEBE</name>
<evidence type="ECO:0000313" key="4">
    <source>
        <dbReference type="EMBL" id="EGT43894.1"/>
    </source>
</evidence>
<dbReference type="InterPro" id="IPR017441">
    <property type="entry name" value="Protein_kinase_ATP_BS"/>
</dbReference>
<dbReference type="STRING" id="135651.G0P3A0"/>
<dbReference type="HOGENOM" id="CLU_000288_63_0_1"/>
<dbReference type="EMBL" id="GL380039">
    <property type="protein sequence ID" value="EGT43894.1"/>
    <property type="molecule type" value="Genomic_DNA"/>
</dbReference>
<dbReference type="InterPro" id="IPR000719">
    <property type="entry name" value="Prot_kinase_dom"/>
</dbReference>
<dbReference type="InterPro" id="IPR011009">
    <property type="entry name" value="Kinase-like_dom_sf"/>
</dbReference>
<dbReference type="Proteomes" id="UP000008068">
    <property type="component" value="Unassembled WGS sequence"/>
</dbReference>
<keyword evidence="5" id="KW-1185">Reference proteome</keyword>
<evidence type="ECO:0000256" key="1">
    <source>
        <dbReference type="PROSITE-ProRule" id="PRU10141"/>
    </source>
</evidence>